<evidence type="ECO:0000313" key="2">
    <source>
        <dbReference type="Proteomes" id="UP000821865"/>
    </source>
</evidence>
<dbReference type="Proteomes" id="UP000821865">
    <property type="component" value="Chromosome 10"/>
</dbReference>
<comment type="caution">
    <text evidence="1">The sequence shown here is derived from an EMBL/GenBank/DDBJ whole genome shotgun (WGS) entry which is preliminary data.</text>
</comment>
<proteinExistence type="predicted"/>
<protein>
    <submittedName>
        <fullName evidence="1">Uncharacterized protein</fullName>
    </submittedName>
</protein>
<organism evidence="1 2">
    <name type="scientific">Dermacentor silvarum</name>
    <name type="common">Tick</name>
    <dbReference type="NCBI Taxonomy" id="543639"/>
    <lineage>
        <taxon>Eukaryota</taxon>
        <taxon>Metazoa</taxon>
        <taxon>Ecdysozoa</taxon>
        <taxon>Arthropoda</taxon>
        <taxon>Chelicerata</taxon>
        <taxon>Arachnida</taxon>
        <taxon>Acari</taxon>
        <taxon>Parasitiformes</taxon>
        <taxon>Ixodida</taxon>
        <taxon>Ixodoidea</taxon>
        <taxon>Ixodidae</taxon>
        <taxon>Rhipicephalinae</taxon>
        <taxon>Dermacentor</taxon>
    </lineage>
</organism>
<gene>
    <name evidence="1" type="ORF">HPB49_021826</name>
</gene>
<name>A0ACB8DRE9_DERSI</name>
<evidence type="ECO:0000313" key="1">
    <source>
        <dbReference type="EMBL" id="KAH7974938.1"/>
    </source>
</evidence>
<dbReference type="EMBL" id="CM023479">
    <property type="protein sequence ID" value="KAH7974938.1"/>
    <property type="molecule type" value="Genomic_DNA"/>
</dbReference>
<sequence>MASRPPAFDDAASTWSTYRVRLEAYFEGNEITDAGKRRAQLVSSLSDSVVRVLQGHQPAVSINSLTYDDVAKCLEEHFNPQTNEIAASYSFLMRRQKEQESVRDYHAELRRLAANCNFRATLDRMLRDRIVCGIRHEETRRCLLVRKKLTREEAE</sequence>
<keyword evidence="2" id="KW-1185">Reference proteome</keyword>
<reference evidence="1" key="1">
    <citation type="submission" date="2020-05" db="EMBL/GenBank/DDBJ databases">
        <title>Large-scale comparative analyses of tick genomes elucidate their genetic diversity and vector capacities.</title>
        <authorList>
            <person name="Jia N."/>
            <person name="Wang J."/>
            <person name="Shi W."/>
            <person name="Du L."/>
            <person name="Sun Y."/>
            <person name="Zhan W."/>
            <person name="Jiang J."/>
            <person name="Wang Q."/>
            <person name="Zhang B."/>
            <person name="Ji P."/>
            <person name="Sakyi L.B."/>
            <person name="Cui X."/>
            <person name="Yuan T."/>
            <person name="Jiang B."/>
            <person name="Yang W."/>
            <person name="Lam T.T.-Y."/>
            <person name="Chang Q."/>
            <person name="Ding S."/>
            <person name="Wang X."/>
            <person name="Zhu J."/>
            <person name="Ruan X."/>
            <person name="Zhao L."/>
            <person name="Wei J."/>
            <person name="Que T."/>
            <person name="Du C."/>
            <person name="Cheng J."/>
            <person name="Dai P."/>
            <person name="Han X."/>
            <person name="Huang E."/>
            <person name="Gao Y."/>
            <person name="Liu J."/>
            <person name="Shao H."/>
            <person name="Ye R."/>
            <person name="Li L."/>
            <person name="Wei W."/>
            <person name="Wang X."/>
            <person name="Wang C."/>
            <person name="Yang T."/>
            <person name="Huo Q."/>
            <person name="Li W."/>
            <person name="Guo W."/>
            <person name="Chen H."/>
            <person name="Zhou L."/>
            <person name="Ni X."/>
            <person name="Tian J."/>
            <person name="Zhou Y."/>
            <person name="Sheng Y."/>
            <person name="Liu T."/>
            <person name="Pan Y."/>
            <person name="Xia L."/>
            <person name="Li J."/>
            <person name="Zhao F."/>
            <person name="Cao W."/>
        </authorList>
    </citation>
    <scope>NUCLEOTIDE SEQUENCE</scope>
    <source>
        <strain evidence="1">Dsil-2018</strain>
    </source>
</reference>
<accession>A0ACB8DRE9</accession>